<dbReference type="GO" id="GO:0010945">
    <property type="term" value="F:coenzyme A diphosphatase activity"/>
    <property type="evidence" value="ECO:0007669"/>
    <property type="project" value="InterPro"/>
</dbReference>
<keyword evidence="9" id="KW-1185">Reference proteome</keyword>
<comment type="caution">
    <text evidence="8">The sequence shown here is derived from an EMBL/GenBank/DDBJ whole genome shotgun (WGS) entry which is preliminary data.</text>
</comment>
<dbReference type="GO" id="GO:0015938">
    <property type="term" value="P:coenzyme A catabolic process"/>
    <property type="evidence" value="ECO:0007669"/>
    <property type="project" value="TreeGrafter"/>
</dbReference>
<evidence type="ECO:0000256" key="3">
    <source>
        <dbReference type="ARBA" id="ARBA00022723"/>
    </source>
</evidence>
<evidence type="ECO:0000256" key="1">
    <source>
        <dbReference type="ARBA" id="ARBA00001936"/>
    </source>
</evidence>
<evidence type="ECO:0000256" key="6">
    <source>
        <dbReference type="ARBA" id="ARBA00023211"/>
    </source>
</evidence>
<gene>
    <name evidence="8" type="ORF">N7498_006991</name>
</gene>
<reference evidence="8" key="2">
    <citation type="journal article" date="2023" name="IMA Fungus">
        <title>Comparative genomic study of the Penicillium genus elucidates a diverse pangenome and 15 lateral gene transfer events.</title>
        <authorList>
            <person name="Petersen C."/>
            <person name="Sorensen T."/>
            <person name="Nielsen M.R."/>
            <person name="Sondergaard T.E."/>
            <person name="Sorensen J.L."/>
            <person name="Fitzpatrick D.A."/>
            <person name="Frisvad J.C."/>
            <person name="Nielsen K.L."/>
        </authorList>
    </citation>
    <scope>NUCLEOTIDE SEQUENCE</scope>
    <source>
        <strain evidence="8">IBT 15544</strain>
    </source>
</reference>
<keyword evidence="3" id="KW-0479">Metal-binding</keyword>
<dbReference type="PANTHER" id="PTHR12992">
    <property type="entry name" value="NUDIX HYDROLASE"/>
    <property type="match status" value="1"/>
</dbReference>
<keyword evidence="6" id="KW-0464">Manganese</keyword>
<evidence type="ECO:0000313" key="8">
    <source>
        <dbReference type="EMBL" id="KAJ5197874.1"/>
    </source>
</evidence>
<organism evidence="8 9">
    <name type="scientific">Penicillium cinerascens</name>
    <dbReference type="NCBI Taxonomy" id="70096"/>
    <lineage>
        <taxon>Eukaryota</taxon>
        <taxon>Fungi</taxon>
        <taxon>Dikarya</taxon>
        <taxon>Ascomycota</taxon>
        <taxon>Pezizomycotina</taxon>
        <taxon>Eurotiomycetes</taxon>
        <taxon>Eurotiomycetidae</taxon>
        <taxon>Eurotiales</taxon>
        <taxon>Aspergillaceae</taxon>
        <taxon>Penicillium</taxon>
    </lineage>
</organism>
<proteinExistence type="predicted"/>
<evidence type="ECO:0008006" key="10">
    <source>
        <dbReference type="Google" id="ProtNLM"/>
    </source>
</evidence>
<dbReference type="GO" id="GO:0046872">
    <property type="term" value="F:metal ion binding"/>
    <property type="evidence" value="ECO:0007669"/>
    <property type="project" value="UniProtKB-KW"/>
</dbReference>
<dbReference type="SUPFAM" id="SSF55811">
    <property type="entry name" value="Nudix"/>
    <property type="match status" value="1"/>
</dbReference>
<comment type="cofactor">
    <cofactor evidence="1">
        <name>Mn(2+)</name>
        <dbReference type="ChEBI" id="CHEBI:29035"/>
    </cofactor>
</comment>
<evidence type="ECO:0000256" key="2">
    <source>
        <dbReference type="ARBA" id="ARBA00001946"/>
    </source>
</evidence>
<protein>
    <recommendedName>
        <fullName evidence="10">Nudix hydrolase domain-containing protein</fullName>
    </recommendedName>
</protein>
<feature type="region of interest" description="Disordered" evidence="7">
    <location>
        <begin position="216"/>
        <end position="238"/>
    </location>
</feature>
<evidence type="ECO:0000313" key="9">
    <source>
        <dbReference type="Proteomes" id="UP001150904"/>
    </source>
</evidence>
<dbReference type="EMBL" id="JAPQKR010000014">
    <property type="protein sequence ID" value="KAJ5197874.1"/>
    <property type="molecule type" value="Genomic_DNA"/>
</dbReference>
<evidence type="ECO:0000256" key="4">
    <source>
        <dbReference type="ARBA" id="ARBA00022801"/>
    </source>
</evidence>
<dbReference type="InterPro" id="IPR045121">
    <property type="entry name" value="CoAse"/>
</dbReference>
<sequence length="238" mass="26798">MLTLAETDAGEAALPGGRADTLAETPFQTARREAMEEIGLPEIDQSLPHPFAVEHLCELPANLAKTEVVVRPCVALLHSYDAATGENADPEVSLIPKLDAREVAAVFTAPFHSFLCMKQEEQDSEDWYQGSWSRWHNSNWRMHQFFVRANDALVKPRGSPEQNVTSDETRHRVFGMTARIVVDAARLAYAQEPEFEHNSHWGDEAMIANLRRMGRLSETRRPSDELTRETMEKAAKLS</sequence>
<dbReference type="AlphaFoldDB" id="A0A9W9MDK3"/>
<comment type="cofactor">
    <cofactor evidence="2">
        <name>Mg(2+)</name>
        <dbReference type="ChEBI" id="CHEBI:18420"/>
    </cofactor>
</comment>
<accession>A0A9W9MDK3</accession>
<evidence type="ECO:0000256" key="5">
    <source>
        <dbReference type="ARBA" id="ARBA00022842"/>
    </source>
</evidence>
<dbReference type="CDD" id="cd03426">
    <property type="entry name" value="NUDIX_CoAse_Nudt7"/>
    <property type="match status" value="1"/>
</dbReference>
<evidence type="ECO:0000256" key="7">
    <source>
        <dbReference type="SAM" id="MobiDB-lite"/>
    </source>
</evidence>
<reference evidence="8" key="1">
    <citation type="submission" date="2022-12" db="EMBL/GenBank/DDBJ databases">
        <authorList>
            <person name="Petersen C."/>
        </authorList>
    </citation>
    <scope>NUCLEOTIDE SEQUENCE</scope>
    <source>
        <strain evidence="8">IBT 15544</strain>
    </source>
</reference>
<dbReference type="InterPro" id="IPR015797">
    <property type="entry name" value="NUDIX_hydrolase-like_dom_sf"/>
</dbReference>
<dbReference type="Gene3D" id="3.90.79.10">
    <property type="entry name" value="Nucleoside Triphosphate Pyrophosphohydrolase"/>
    <property type="match status" value="1"/>
</dbReference>
<dbReference type="PANTHER" id="PTHR12992:SF24">
    <property type="entry name" value="PEROXISOMAL COENZYME A DIPHOSPHATASE NUDT7"/>
    <property type="match status" value="1"/>
</dbReference>
<dbReference type="RefSeq" id="XP_058306302.1">
    <property type="nucleotide sequence ID" value="XM_058454053.1"/>
</dbReference>
<keyword evidence="4" id="KW-0378">Hydrolase</keyword>
<dbReference type="OrthoDB" id="206213at2759"/>
<name>A0A9W9MDK3_9EURO</name>
<keyword evidence="5" id="KW-0460">Magnesium</keyword>
<dbReference type="Proteomes" id="UP001150904">
    <property type="component" value="Unassembled WGS sequence"/>
</dbReference>
<dbReference type="GeneID" id="83181354"/>